<dbReference type="EMBL" id="GBXM01018526">
    <property type="protein sequence ID" value="JAH90051.1"/>
    <property type="molecule type" value="Transcribed_RNA"/>
</dbReference>
<protein>
    <submittedName>
        <fullName evidence="1">Uncharacterized protein</fullName>
    </submittedName>
</protein>
<organism evidence="1">
    <name type="scientific">Anguilla anguilla</name>
    <name type="common">European freshwater eel</name>
    <name type="synonym">Muraena anguilla</name>
    <dbReference type="NCBI Taxonomy" id="7936"/>
    <lineage>
        <taxon>Eukaryota</taxon>
        <taxon>Metazoa</taxon>
        <taxon>Chordata</taxon>
        <taxon>Craniata</taxon>
        <taxon>Vertebrata</taxon>
        <taxon>Euteleostomi</taxon>
        <taxon>Actinopterygii</taxon>
        <taxon>Neopterygii</taxon>
        <taxon>Teleostei</taxon>
        <taxon>Anguilliformes</taxon>
        <taxon>Anguillidae</taxon>
        <taxon>Anguilla</taxon>
    </lineage>
</organism>
<reference evidence="1" key="1">
    <citation type="submission" date="2014-11" db="EMBL/GenBank/DDBJ databases">
        <authorList>
            <person name="Amaro Gonzalez C."/>
        </authorList>
    </citation>
    <scope>NUCLEOTIDE SEQUENCE</scope>
</reference>
<proteinExistence type="predicted"/>
<evidence type="ECO:0000313" key="1">
    <source>
        <dbReference type="EMBL" id="JAH90051.1"/>
    </source>
</evidence>
<reference evidence="1" key="2">
    <citation type="journal article" date="2015" name="Fish Shellfish Immunol.">
        <title>Early steps in the European eel (Anguilla anguilla)-Vibrio vulnificus interaction in the gills: Role of the RtxA13 toxin.</title>
        <authorList>
            <person name="Callol A."/>
            <person name="Pajuelo D."/>
            <person name="Ebbesson L."/>
            <person name="Teles M."/>
            <person name="MacKenzie S."/>
            <person name="Amaro C."/>
        </authorList>
    </citation>
    <scope>NUCLEOTIDE SEQUENCE</scope>
</reference>
<name>A0A0E9WID1_ANGAN</name>
<sequence>MVRELLLLKHSNICIRCCFCRESVHQRSKLPS</sequence>
<accession>A0A0E9WID1</accession>
<dbReference type="AlphaFoldDB" id="A0A0E9WID1"/>